<comment type="subcellular location">
    <subcellularLocation>
        <location evidence="1">Nucleus</location>
    </subcellularLocation>
</comment>
<comment type="caution">
    <text evidence="4">The sequence shown here is derived from an EMBL/GenBank/DDBJ whole genome shotgun (WGS) entry which is preliminary data.</text>
</comment>
<dbReference type="GO" id="GO:0003723">
    <property type="term" value="F:RNA binding"/>
    <property type="evidence" value="ECO:0007669"/>
    <property type="project" value="TreeGrafter"/>
</dbReference>
<dbReference type="SUPFAM" id="SSF89550">
    <property type="entry name" value="PHP domain-like"/>
    <property type="match status" value="1"/>
</dbReference>
<evidence type="ECO:0000256" key="2">
    <source>
        <dbReference type="ARBA" id="ARBA00007331"/>
    </source>
</evidence>
<dbReference type="InterPro" id="IPR016195">
    <property type="entry name" value="Pol/histidinol_Pase-like"/>
</dbReference>
<accession>A0A1R2C5T2</accession>
<sequence length="244" mass="27779">MAYHDLYIKWKSDKADNIKTSKVQEILYESEYQELVLNYSIRQRPFPNLPENPMARIRLTVKSSFSQLLNDTEALAKYDLIAARPQNDADFHYCCMTGEVDIISLKLQERFQFKLRLNLVQEAIKRGIMFEICYAFGLKDMNARRIFISNACNLVKATKGRNIVISSGAKDLFDQRAPWDVINLGCVLGMNIDVAHNCIVTNAATALEHGKARKVFKSAVQVVDRDEFLVGNNPGVIPEPLRFS</sequence>
<dbReference type="InterPro" id="IPR002738">
    <property type="entry name" value="RNase_P_p30"/>
</dbReference>
<dbReference type="GO" id="GO:0008033">
    <property type="term" value="P:tRNA processing"/>
    <property type="evidence" value="ECO:0007669"/>
    <property type="project" value="UniProtKB-KW"/>
</dbReference>
<dbReference type="AlphaFoldDB" id="A0A1R2C5T2"/>
<organism evidence="4 5">
    <name type="scientific">Stentor coeruleus</name>
    <dbReference type="NCBI Taxonomy" id="5963"/>
    <lineage>
        <taxon>Eukaryota</taxon>
        <taxon>Sar</taxon>
        <taxon>Alveolata</taxon>
        <taxon>Ciliophora</taxon>
        <taxon>Postciliodesmatophora</taxon>
        <taxon>Heterotrichea</taxon>
        <taxon>Heterotrichida</taxon>
        <taxon>Stentoridae</taxon>
        <taxon>Stentor</taxon>
    </lineage>
</organism>
<dbReference type="Pfam" id="PF01876">
    <property type="entry name" value="RNase_P_p30"/>
    <property type="match status" value="1"/>
</dbReference>
<evidence type="ECO:0000313" key="5">
    <source>
        <dbReference type="Proteomes" id="UP000187209"/>
    </source>
</evidence>
<keyword evidence="3" id="KW-0819">tRNA processing</keyword>
<protein>
    <submittedName>
        <fullName evidence="4">Uncharacterized protein</fullName>
    </submittedName>
</protein>
<comment type="similarity">
    <text evidence="2">Belongs to the eukaryotic/archaeal RNase P protein component 3 family.</text>
</comment>
<evidence type="ECO:0000313" key="4">
    <source>
        <dbReference type="EMBL" id="OMJ84340.1"/>
    </source>
</evidence>
<dbReference type="OrthoDB" id="428331at2759"/>
<keyword evidence="5" id="KW-1185">Reference proteome</keyword>
<dbReference type="Proteomes" id="UP000187209">
    <property type="component" value="Unassembled WGS sequence"/>
</dbReference>
<gene>
    <name evidence="4" type="ORF">SteCoe_14565</name>
</gene>
<dbReference type="PANTHER" id="PTHR13031">
    <property type="entry name" value="RIBONUCLEASE P SUBUNIT P30"/>
    <property type="match status" value="1"/>
</dbReference>
<proteinExistence type="inferred from homology"/>
<dbReference type="EMBL" id="MPUH01000272">
    <property type="protein sequence ID" value="OMJ84340.1"/>
    <property type="molecule type" value="Genomic_DNA"/>
</dbReference>
<evidence type="ECO:0000256" key="3">
    <source>
        <dbReference type="ARBA" id="ARBA00022694"/>
    </source>
</evidence>
<dbReference type="PANTHER" id="PTHR13031:SF0">
    <property type="entry name" value="RIBONUCLEASE P PROTEIN SUBUNIT P30"/>
    <property type="match status" value="1"/>
</dbReference>
<evidence type="ECO:0000256" key="1">
    <source>
        <dbReference type="ARBA" id="ARBA00004123"/>
    </source>
</evidence>
<dbReference type="Gene3D" id="3.20.20.140">
    <property type="entry name" value="Metal-dependent hydrolases"/>
    <property type="match status" value="1"/>
</dbReference>
<reference evidence="4 5" key="1">
    <citation type="submission" date="2016-11" db="EMBL/GenBank/DDBJ databases">
        <title>The macronuclear genome of Stentor coeruleus: a giant cell with tiny introns.</title>
        <authorList>
            <person name="Slabodnick M."/>
            <person name="Ruby J.G."/>
            <person name="Reiff S.B."/>
            <person name="Swart E.C."/>
            <person name="Gosai S."/>
            <person name="Prabakaran S."/>
            <person name="Witkowska E."/>
            <person name="Larue G.E."/>
            <person name="Fisher S."/>
            <person name="Freeman R.M."/>
            <person name="Gunawardena J."/>
            <person name="Chu W."/>
            <person name="Stover N.A."/>
            <person name="Gregory B.D."/>
            <person name="Nowacki M."/>
            <person name="Derisi J."/>
            <person name="Roy S.W."/>
            <person name="Marshall W.F."/>
            <person name="Sood P."/>
        </authorList>
    </citation>
    <scope>NUCLEOTIDE SEQUENCE [LARGE SCALE GENOMIC DNA]</scope>
    <source>
        <strain evidence="4">WM001</strain>
    </source>
</reference>
<dbReference type="GO" id="GO:0005655">
    <property type="term" value="C:nucleolar ribonuclease P complex"/>
    <property type="evidence" value="ECO:0007669"/>
    <property type="project" value="TreeGrafter"/>
</dbReference>
<name>A0A1R2C5T2_9CILI</name>